<dbReference type="NCBIfam" id="NF033516">
    <property type="entry name" value="transpos_IS3"/>
    <property type="match status" value="1"/>
</dbReference>
<dbReference type="GO" id="GO:0003676">
    <property type="term" value="F:nucleic acid binding"/>
    <property type="evidence" value="ECO:0007669"/>
    <property type="project" value="InterPro"/>
</dbReference>
<evidence type="ECO:0000259" key="1">
    <source>
        <dbReference type="PROSITE" id="PS50994"/>
    </source>
</evidence>
<reference evidence="2" key="1">
    <citation type="journal article" date="2013" name="Environ. Microbiol.">
        <title>Microbiota from the distal guts of lean and obese adolescents exhibit partial functional redundancy besides clear differences in community structure.</title>
        <authorList>
            <person name="Ferrer M."/>
            <person name="Ruiz A."/>
            <person name="Lanza F."/>
            <person name="Haange S.B."/>
            <person name="Oberbach A."/>
            <person name="Till H."/>
            <person name="Bargiela R."/>
            <person name="Campoy C."/>
            <person name="Segura M.T."/>
            <person name="Richter M."/>
            <person name="von Bergen M."/>
            <person name="Seifert J."/>
            <person name="Suarez A."/>
        </authorList>
    </citation>
    <scope>NUCLEOTIDE SEQUENCE</scope>
</reference>
<dbReference type="Pfam" id="PF13333">
    <property type="entry name" value="rve_2"/>
    <property type="match status" value="1"/>
</dbReference>
<evidence type="ECO:0000313" key="2">
    <source>
        <dbReference type="EMBL" id="EKC75975.1"/>
    </source>
</evidence>
<dbReference type="Gene3D" id="3.30.420.10">
    <property type="entry name" value="Ribonuclease H-like superfamily/Ribonuclease H"/>
    <property type="match status" value="1"/>
</dbReference>
<sequence length="234" mass="27128">MRLLHTGIRMNLKKIRRLMGKYGLKCPVRKENPYRQMARQLRTSNVAPNLVQRNFHGFGPRKILLTDITYLFYKGGKCYLSTILDAMTREILAYRLSPSLEVSFVLETVDALVRDYGSQLDNTTIVHSDQGCHYTSCAFLQKLRDSEFLQSMSRKGNCWDNAPQESFFGHMKDEIRDAVSCCCSFGSVQEIIDDQMDYYNNDRYQWDLLKLSPREYYGYLTTGIYPLQLCTAGN</sequence>
<dbReference type="InterPro" id="IPR050900">
    <property type="entry name" value="Transposase_IS3/IS150/IS904"/>
</dbReference>
<dbReference type="InterPro" id="IPR012337">
    <property type="entry name" value="RNaseH-like_sf"/>
</dbReference>
<dbReference type="AlphaFoldDB" id="K1UCK8"/>
<dbReference type="SUPFAM" id="SSF53098">
    <property type="entry name" value="Ribonuclease H-like"/>
    <property type="match status" value="1"/>
</dbReference>
<dbReference type="Pfam" id="PF00665">
    <property type="entry name" value="rve"/>
    <property type="match status" value="1"/>
</dbReference>
<dbReference type="InterPro" id="IPR001584">
    <property type="entry name" value="Integrase_cat-core"/>
</dbReference>
<dbReference type="InterPro" id="IPR048020">
    <property type="entry name" value="Transpos_IS3"/>
</dbReference>
<dbReference type="PROSITE" id="PS50994">
    <property type="entry name" value="INTEGRASE"/>
    <property type="match status" value="1"/>
</dbReference>
<feature type="domain" description="Integrase catalytic" evidence="1">
    <location>
        <begin position="56"/>
        <end position="221"/>
    </location>
</feature>
<protein>
    <submittedName>
        <fullName evidence="2">Integrase catalytic region</fullName>
    </submittedName>
</protein>
<dbReference type="EMBL" id="AJWY01003225">
    <property type="protein sequence ID" value="EKC75975.1"/>
    <property type="molecule type" value="Genomic_DNA"/>
</dbReference>
<dbReference type="InterPro" id="IPR036397">
    <property type="entry name" value="RNaseH_sf"/>
</dbReference>
<gene>
    <name evidence="2" type="ORF">LEA_04929</name>
</gene>
<dbReference type="GO" id="GO:0015074">
    <property type="term" value="P:DNA integration"/>
    <property type="evidence" value="ECO:0007669"/>
    <property type="project" value="InterPro"/>
</dbReference>
<dbReference type="PANTHER" id="PTHR46889:SF4">
    <property type="entry name" value="TRANSPOSASE INSO FOR INSERTION SEQUENCE ELEMENT IS911B-RELATED"/>
    <property type="match status" value="1"/>
</dbReference>
<comment type="caution">
    <text evidence="2">The sequence shown here is derived from an EMBL/GenBank/DDBJ whole genome shotgun (WGS) entry which is preliminary data.</text>
</comment>
<proteinExistence type="predicted"/>
<accession>K1UCK8</accession>
<name>K1UCK8_9ZZZZ</name>
<organism evidence="2">
    <name type="scientific">human gut metagenome</name>
    <dbReference type="NCBI Taxonomy" id="408170"/>
    <lineage>
        <taxon>unclassified sequences</taxon>
        <taxon>metagenomes</taxon>
        <taxon>organismal metagenomes</taxon>
    </lineage>
</organism>
<dbReference type="PANTHER" id="PTHR46889">
    <property type="entry name" value="TRANSPOSASE INSF FOR INSERTION SEQUENCE IS3B-RELATED"/>
    <property type="match status" value="1"/>
</dbReference>